<dbReference type="EMBL" id="JXTB01000541">
    <property type="protein sequence ID" value="PON37120.1"/>
    <property type="molecule type" value="Genomic_DNA"/>
</dbReference>
<keyword evidence="2" id="KW-1185">Reference proteome</keyword>
<evidence type="ECO:0000313" key="2">
    <source>
        <dbReference type="Proteomes" id="UP000237105"/>
    </source>
</evidence>
<name>A0A2P5AKQ0_PARAD</name>
<accession>A0A2P5AKQ0</accession>
<reference evidence="2" key="1">
    <citation type="submission" date="2016-06" db="EMBL/GenBank/DDBJ databases">
        <title>Parallel loss of symbiosis genes in relatives of nitrogen-fixing non-legume Parasponia.</title>
        <authorList>
            <person name="Van Velzen R."/>
            <person name="Holmer R."/>
            <person name="Bu F."/>
            <person name="Rutten L."/>
            <person name="Van Zeijl A."/>
            <person name="Liu W."/>
            <person name="Santuari L."/>
            <person name="Cao Q."/>
            <person name="Sharma T."/>
            <person name="Shen D."/>
            <person name="Roswanjaya Y."/>
            <person name="Wardhani T."/>
            <person name="Kalhor M.S."/>
            <person name="Jansen J."/>
            <person name="Van den Hoogen J."/>
            <person name="Gungor B."/>
            <person name="Hartog M."/>
            <person name="Hontelez J."/>
            <person name="Verver J."/>
            <person name="Yang W.-C."/>
            <person name="Schijlen E."/>
            <person name="Repin R."/>
            <person name="Schilthuizen M."/>
            <person name="Schranz E."/>
            <person name="Heidstra R."/>
            <person name="Miyata K."/>
            <person name="Fedorova E."/>
            <person name="Kohlen W."/>
            <person name="Bisseling T."/>
            <person name="Smit S."/>
            <person name="Geurts R."/>
        </authorList>
    </citation>
    <scope>NUCLEOTIDE SEQUENCE [LARGE SCALE GENOMIC DNA]</scope>
    <source>
        <strain evidence="2">cv. WU1-14</strain>
    </source>
</reference>
<evidence type="ECO:0000313" key="1">
    <source>
        <dbReference type="EMBL" id="PON37120.1"/>
    </source>
</evidence>
<dbReference type="Proteomes" id="UP000237105">
    <property type="component" value="Unassembled WGS sequence"/>
</dbReference>
<feature type="non-terminal residue" evidence="1">
    <location>
        <position position="51"/>
    </location>
</feature>
<protein>
    <submittedName>
        <fullName evidence="1">Uncharacterized protein</fullName>
    </submittedName>
</protein>
<gene>
    <name evidence="1" type="ORF">PanWU01x14_322830</name>
</gene>
<comment type="caution">
    <text evidence="1">The sequence shown here is derived from an EMBL/GenBank/DDBJ whole genome shotgun (WGS) entry which is preliminary data.</text>
</comment>
<proteinExistence type="predicted"/>
<sequence length="51" mass="5854">MTKSFTYELSKPPEPLLILAIEQSSPEWRHLAIRLSSYIDSSLVCIARHPQ</sequence>
<dbReference type="AlphaFoldDB" id="A0A2P5AKQ0"/>
<organism evidence="1 2">
    <name type="scientific">Parasponia andersonii</name>
    <name type="common">Sponia andersonii</name>
    <dbReference type="NCBI Taxonomy" id="3476"/>
    <lineage>
        <taxon>Eukaryota</taxon>
        <taxon>Viridiplantae</taxon>
        <taxon>Streptophyta</taxon>
        <taxon>Embryophyta</taxon>
        <taxon>Tracheophyta</taxon>
        <taxon>Spermatophyta</taxon>
        <taxon>Magnoliopsida</taxon>
        <taxon>eudicotyledons</taxon>
        <taxon>Gunneridae</taxon>
        <taxon>Pentapetalae</taxon>
        <taxon>rosids</taxon>
        <taxon>fabids</taxon>
        <taxon>Rosales</taxon>
        <taxon>Cannabaceae</taxon>
        <taxon>Parasponia</taxon>
    </lineage>
</organism>